<keyword evidence="4 7" id="KW-0326">Glycosidase</keyword>
<evidence type="ECO:0000256" key="4">
    <source>
        <dbReference type="ARBA" id="ARBA00023295"/>
    </source>
</evidence>
<dbReference type="InterPro" id="IPR016828">
    <property type="entry name" value="Alpha-L-arabinofuranosidase"/>
</dbReference>
<dbReference type="InterPro" id="IPR023296">
    <property type="entry name" value="Glyco_hydro_beta-prop_sf"/>
</dbReference>
<dbReference type="Pfam" id="PF04616">
    <property type="entry name" value="Glyco_hydro_43"/>
    <property type="match status" value="1"/>
</dbReference>
<comment type="similarity">
    <text evidence="1 7">Belongs to the glycosyl hydrolase 43 family.</text>
</comment>
<organism evidence="8 9">
    <name type="scientific">Lacrimispora xylanisolvens</name>
    <dbReference type="NCBI Taxonomy" id="384636"/>
    <lineage>
        <taxon>Bacteria</taxon>
        <taxon>Bacillati</taxon>
        <taxon>Bacillota</taxon>
        <taxon>Clostridia</taxon>
        <taxon>Lachnospirales</taxon>
        <taxon>Lachnospiraceae</taxon>
        <taxon>Lacrimispora</taxon>
    </lineage>
</organism>
<dbReference type="PANTHER" id="PTHR43817:SF1">
    <property type="entry name" value="HYDROLASE, FAMILY 43, PUTATIVE (AFU_ORTHOLOGUE AFUA_3G01660)-RELATED"/>
    <property type="match status" value="1"/>
</dbReference>
<evidence type="ECO:0000256" key="2">
    <source>
        <dbReference type="ARBA" id="ARBA00022729"/>
    </source>
</evidence>
<keyword evidence="9" id="KW-1185">Reference proteome</keyword>
<keyword evidence="2" id="KW-0732">Signal</keyword>
<keyword evidence="3 7" id="KW-0378">Hydrolase</keyword>
<name>A0A2S6HTP4_9FIRM</name>
<dbReference type="InterPro" id="IPR006710">
    <property type="entry name" value="Glyco_hydro_43"/>
</dbReference>
<dbReference type="PIRSF" id="PIRSF025414">
    <property type="entry name" value="Alpha-L-arabinofuranosidase"/>
    <property type="match status" value="1"/>
</dbReference>
<evidence type="ECO:0000313" key="9">
    <source>
        <dbReference type="Proteomes" id="UP000237749"/>
    </source>
</evidence>
<evidence type="ECO:0000313" key="8">
    <source>
        <dbReference type="EMBL" id="PPK81113.1"/>
    </source>
</evidence>
<dbReference type="OrthoDB" id="177947at2"/>
<evidence type="ECO:0000256" key="6">
    <source>
        <dbReference type="PIRSR" id="PIRSR606710-2"/>
    </source>
</evidence>
<feature type="active site" description="Proton acceptor" evidence="5">
    <location>
        <position position="21"/>
    </location>
</feature>
<dbReference type="RefSeq" id="WP_104437086.1">
    <property type="nucleotide sequence ID" value="NZ_PTJA01000005.1"/>
</dbReference>
<proteinExistence type="inferred from homology"/>
<feature type="active site" description="Proton donor" evidence="5">
    <location>
        <position position="203"/>
    </location>
</feature>
<dbReference type="Gene3D" id="2.115.10.20">
    <property type="entry name" value="Glycosyl hydrolase domain, family 43"/>
    <property type="match status" value="1"/>
</dbReference>
<dbReference type="AlphaFoldDB" id="A0A2S6HTP4"/>
<dbReference type="PANTHER" id="PTHR43817">
    <property type="entry name" value="GLYCOSYL HYDROLASE"/>
    <property type="match status" value="1"/>
</dbReference>
<evidence type="ECO:0000256" key="7">
    <source>
        <dbReference type="RuleBase" id="RU361187"/>
    </source>
</evidence>
<evidence type="ECO:0000256" key="3">
    <source>
        <dbReference type="ARBA" id="ARBA00022801"/>
    </source>
</evidence>
<sequence length="322" mass="37881">MKRPNTSDIQFNTPFIRQRADPFICRHEDGTYYFTASVPEYDRIILRSADTVTGLQTAKEHVIWWRHERGEQSLHIWAPELHYLNGCWYIYYAAGERENKWKIRPYVLQCTGPDPVNDKWNELGRMQASKDDLFTFQDFSLDATVFQHEKEYYMVWAEKTGTGKKISQLYLSKMENPWRLSGEHILLSTPDYDWERRGFWVNEGPAVLKRDGRIYLTYSASDTGRNYCMGMLTLDMSGDVMDPHAWKKCRKPVLVTDETKNIYGPGHNSFVKSQDNVTDYCIYHGREYGEIDGNPLYDPNRHTMIMKVRWNEEGDPAFSFEV</sequence>
<dbReference type="GO" id="GO:0004553">
    <property type="term" value="F:hydrolase activity, hydrolyzing O-glycosyl compounds"/>
    <property type="evidence" value="ECO:0007669"/>
    <property type="project" value="InterPro"/>
</dbReference>
<comment type="caution">
    <text evidence="8">The sequence shown here is derived from an EMBL/GenBank/DDBJ whole genome shotgun (WGS) entry which is preliminary data.</text>
</comment>
<gene>
    <name evidence="8" type="ORF">BXY41_105335</name>
</gene>
<dbReference type="Proteomes" id="UP000237749">
    <property type="component" value="Unassembled WGS sequence"/>
</dbReference>
<reference evidence="8 9" key="1">
    <citation type="submission" date="2018-02" db="EMBL/GenBank/DDBJ databases">
        <title>Genomic Encyclopedia of Archaeal and Bacterial Type Strains, Phase II (KMG-II): from individual species to whole genera.</title>
        <authorList>
            <person name="Goeker M."/>
        </authorList>
    </citation>
    <scope>NUCLEOTIDE SEQUENCE [LARGE SCALE GENOMIC DNA]</scope>
    <source>
        <strain evidence="8 9">DSM 3808</strain>
    </source>
</reference>
<dbReference type="EMBL" id="PTJA01000005">
    <property type="protein sequence ID" value="PPK81113.1"/>
    <property type="molecule type" value="Genomic_DNA"/>
</dbReference>
<evidence type="ECO:0000256" key="1">
    <source>
        <dbReference type="ARBA" id="ARBA00009865"/>
    </source>
</evidence>
<dbReference type="GO" id="GO:0005975">
    <property type="term" value="P:carbohydrate metabolic process"/>
    <property type="evidence" value="ECO:0007669"/>
    <property type="project" value="InterPro"/>
</dbReference>
<accession>A0A2S6HTP4</accession>
<protein>
    <submittedName>
        <fullName evidence="8">GH43 family beta-xylosidase</fullName>
    </submittedName>
</protein>
<feature type="site" description="Important for catalytic activity, responsible for pKa modulation of the active site Glu and correct orientation of both the proton donor and substrate" evidence="6">
    <location>
        <position position="142"/>
    </location>
</feature>
<dbReference type="SUPFAM" id="SSF75005">
    <property type="entry name" value="Arabinanase/levansucrase/invertase"/>
    <property type="match status" value="1"/>
</dbReference>
<evidence type="ECO:0000256" key="5">
    <source>
        <dbReference type="PIRSR" id="PIRSR606710-1"/>
    </source>
</evidence>